<evidence type="ECO:0000259" key="1">
    <source>
        <dbReference type="Pfam" id="PF02437"/>
    </source>
</evidence>
<reference evidence="2" key="1">
    <citation type="submission" date="2014-05" db="EMBL/GenBank/DDBJ databases">
        <title>The genome and life-stage specific transcriptomes of Globodera pallida elucidate key aspects of plant parasitism by a cyst nematode.</title>
        <authorList>
            <person name="Cotton J.A."/>
            <person name="Lilley C.J."/>
            <person name="Jones L.M."/>
            <person name="Kikuchi T."/>
            <person name="Reid A.J."/>
            <person name="Thorpe P."/>
            <person name="Tsai I.J."/>
            <person name="Beasley H."/>
            <person name="Blok V."/>
            <person name="Cock P.J.A."/>
            <person name="Van den Akker S.E."/>
            <person name="Holroyd N."/>
            <person name="Hunt M."/>
            <person name="Mantelin S."/>
            <person name="Naghra H."/>
            <person name="Pain A."/>
            <person name="Palomares-Rius J.E."/>
            <person name="Zarowiecki M."/>
            <person name="Berriman M."/>
            <person name="Jones J.T."/>
            <person name="Urwin P.E."/>
        </authorList>
    </citation>
    <scope>NUCLEOTIDE SEQUENCE [LARGE SCALE GENOMIC DNA]</scope>
    <source>
        <strain evidence="2">Lindley</strain>
    </source>
</reference>
<dbReference type="Proteomes" id="UP000050741">
    <property type="component" value="Unassembled WGS sequence"/>
</dbReference>
<dbReference type="Pfam" id="PF02437">
    <property type="entry name" value="Ski_Sno_DHD"/>
    <property type="match status" value="1"/>
</dbReference>
<keyword evidence="2" id="KW-1185">Reference proteome</keyword>
<dbReference type="InterPro" id="IPR037000">
    <property type="entry name" value="Ski_DNA-bd_sf"/>
</dbReference>
<evidence type="ECO:0000313" key="3">
    <source>
        <dbReference type="WBParaSite" id="GPLIN_001164300"/>
    </source>
</evidence>
<reference evidence="3" key="2">
    <citation type="submission" date="2016-06" db="UniProtKB">
        <authorList>
            <consortium name="WormBaseParasite"/>
        </authorList>
    </citation>
    <scope>IDENTIFICATION</scope>
</reference>
<dbReference type="InterPro" id="IPR003380">
    <property type="entry name" value="SKI/SNO/DAC"/>
</dbReference>
<dbReference type="AlphaFoldDB" id="A0A183CFI8"/>
<sequence>MDFDDKCCSVMLDQTPACSSSTAVTYATKLSIDERDVVMKDLQKLLKSHTREQLGEHKQPGCSGQADVDSQTPEALAERACQPLPSKLPFAIACDGNYSALKQIVGLFSLCLGEISTQQIDEAMQFLAIANALASEEQLIVLKKAGLAHPSLSKCELITKTNAERLISVLHSGGTPPMDDSLRSQLLSLKVVHDCFVSDLLPHVQTGGLLSSHTSADIRQKHLLLGVRCLELGLLHSRRR</sequence>
<dbReference type="WBParaSite" id="GPLIN_001164300">
    <property type="protein sequence ID" value="GPLIN_001164300"/>
    <property type="gene ID" value="GPLIN_001164300"/>
</dbReference>
<dbReference type="SUPFAM" id="SSF46955">
    <property type="entry name" value="Putative DNA-binding domain"/>
    <property type="match status" value="1"/>
</dbReference>
<protein>
    <submittedName>
        <fullName evidence="3">Ski_Sno domain-containing protein</fullName>
    </submittedName>
</protein>
<feature type="domain" description="SKI/SNO/DAC" evidence="1">
    <location>
        <begin position="108"/>
        <end position="170"/>
    </location>
</feature>
<organism evidence="2 3">
    <name type="scientific">Globodera pallida</name>
    <name type="common">Potato cyst nematode worm</name>
    <name type="synonym">Heterodera pallida</name>
    <dbReference type="NCBI Taxonomy" id="36090"/>
    <lineage>
        <taxon>Eukaryota</taxon>
        <taxon>Metazoa</taxon>
        <taxon>Ecdysozoa</taxon>
        <taxon>Nematoda</taxon>
        <taxon>Chromadorea</taxon>
        <taxon>Rhabditida</taxon>
        <taxon>Tylenchina</taxon>
        <taxon>Tylenchomorpha</taxon>
        <taxon>Tylenchoidea</taxon>
        <taxon>Heteroderidae</taxon>
        <taxon>Heteroderinae</taxon>
        <taxon>Globodera</taxon>
    </lineage>
</organism>
<proteinExistence type="predicted"/>
<dbReference type="InterPro" id="IPR009061">
    <property type="entry name" value="DNA-bd_dom_put_sf"/>
</dbReference>
<accession>A0A183CFI8</accession>
<name>A0A183CFI8_GLOPA</name>
<dbReference type="Gene3D" id="3.10.260.20">
    <property type="entry name" value="Ski"/>
    <property type="match status" value="1"/>
</dbReference>
<evidence type="ECO:0000313" key="2">
    <source>
        <dbReference type="Proteomes" id="UP000050741"/>
    </source>
</evidence>